<evidence type="ECO:0000256" key="2">
    <source>
        <dbReference type="ARBA" id="ARBA00005594"/>
    </source>
</evidence>
<evidence type="ECO:0000313" key="16">
    <source>
        <dbReference type="Proteomes" id="UP000752696"/>
    </source>
</evidence>
<evidence type="ECO:0000256" key="1">
    <source>
        <dbReference type="ARBA" id="ARBA00004305"/>
    </source>
</evidence>
<dbReference type="InterPro" id="IPR002305">
    <property type="entry name" value="aa-tRNA-synth_Ic"/>
</dbReference>
<evidence type="ECO:0000256" key="5">
    <source>
        <dbReference type="ARBA" id="ARBA00022741"/>
    </source>
</evidence>
<evidence type="ECO:0000256" key="13">
    <source>
        <dbReference type="ARBA" id="ARBA00080951"/>
    </source>
</evidence>
<keyword evidence="4 14" id="KW-0436">Ligase</keyword>
<evidence type="ECO:0000256" key="11">
    <source>
        <dbReference type="ARBA" id="ARBA00059972"/>
    </source>
</evidence>
<comment type="catalytic activity">
    <reaction evidence="10">
        <text>tRNA(Trp) + L-tryptophan + ATP = L-tryptophyl-tRNA(Trp) + AMP + diphosphate + H(+)</text>
        <dbReference type="Rhea" id="RHEA:24080"/>
        <dbReference type="Rhea" id="RHEA-COMP:9671"/>
        <dbReference type="Rhea" id="RHEA-COMP:9705"/>
        <dbReference type="ChEBI" id="CHEBI:15378"/>
        <dbReference type="ChEBI" id="CHEBI:30616"/>
        <dbReference type="ChEBI" id="CHEBI:33019"/>
        <dbReference type="ChEBI" id="CHEBI:57912"/>
        <dbReference type="ChEBI" id="CHEBI:78442"/>
        <dbReference type="ChEBI" id="CHEBI:78535"/>
        <dbReference type="ChEBI" id="CHEBI:456215"/>
        <dbReference type="EC" id="6.1.1.2"/>
    </reaction>
</comment>
<protein>
    <recommendedName>
        <fullName evidence="12">Tryptophan--tRNA ligase, mitochondrial</fullName>
        <ecNumber evidence="3">6.1.1.2</ecNumber>
    </recommendedName>
    <alternativeName>
        <fullName evidence="13">(Mt)TrpRS</fullName>
    </alternativeName>
    <alternativeName>
        <fullName evidence="9">Tryptophanyl-tRNA synthetase</fullName>
    </alternativeName>
</protein>
<dbReference type="CDD" id="cd00806">
    <property type="entry name" value="TrpRS_core"/>
    <property type="match status" value="1"/>
</dbReference>
<dbReference type="FunFam" id="3.40.50.620:FF:000082">
    <property type="entry name" value="MSW1p Mitochondrial tryptophanyl-tRNA synthetase"/>
    <property type="match status" value="1"/>
</dbReference>
<evidence type="ECO:0000256" key="8">
    <source>
        <dbReference type="ARBA" id="ARBA00023146"/>
    </source>
</evidence>
<dbReference type="GO" id="GO:0005524">
    <property type="term" value="F:ATP binding"/>
    <property type="evidence" value="ECO:0007669"/>
    <property type="project" value="UniProtKB-KW"/>
</dbReference>
<evidence type="ECO:0000256" key="6">
    <source>
        <dbReference type="ARBA" id="ARBA00022840"/>
    </source>
</evidence>
<evidence type="ECO:0000313" key="15">
    <source>
        <dbReference type="EMBL" id="CAD1477304.1"/>
    </source>
</evidence>
<dbReference type="InterPro" id="IPR001412">
    <property type="entry name" value="aa-tRNA-synth_I_CS"/>
</dbReference>
<proteinExistence type="inferred from homology"/>
<dbReference type="NCBIfam" id="TIGR00233">
    <property type="entry name" value="trpS"/>
    <property type="match status" value="1"/>
</dbReference>
<keyword evidence="8 14" id="KW-0030">Aminoacyl-tRNA synthetase</keyword>
<comment type="function">
    <text evidence="11">Catalyzes the attachment of tryptophan to tRNA(Trp) in a two-step reaction: tryptophan is first activated by ATP to form Trp-AMP and then transferred to the acceptor end of tRNA(Trp).</text>
</comment>
<dbReference type="InterPro" id="IPR002306">
    <property type="entry name" value="Trp-tRNA-ligase"/>
</dbReference>
<dbReference type="Pfam" id="PF00579">
    <property type="entry name" value="tRNA-synt_1b"/>
    <property type="match status" value="1"/>
</dbReference>
<keyword evidence="5 14" id="KW-0547">Nucleotide-binding</keyword>
<evidence type="ECO:0000256" key="14">
    <source>
        <dbReference type="RuleBase" id="RU363036"/>
    </source>
</evidence>
<feature type="non-terminal residue" evidence="15">
    <location>
        <position position="1"/>
    </location>
</feature>
<reference evidence="15" key="1">
    <citation type="submission" date="2020-07" db="EMBL/GenBank/DDBJ databases">
        <authorList>
            <person name="Nazaruddin N."/>
        </authorList>
    </citation>
    <scope>NUCLEOTIDE SEQUENCE</scope>
</reference>
<dbReference type="InterPro" id="IPR014729">
    <property type="entry name" value="Rossmann-like_a/b/a_fold"/>
</dbReference>
<organism evidence="15 16">
    <name type="scientific">Heterotrigona itama</name>
    <dbReference type="NCBI Taxonomy" id="395501"/>
    <lineage>
        <taxon>Eukaryota</taxon>
        <taxon>Metazoa</taxon>
        <taxon>Ecdysozoa</taxon>
        <taxon>Arthropoda</taxon>
        <taxon>Hexapoda</taxon>
        <taxon>Insecta</taxon>
        <taxon>Pterygota</taxon>
        <taxon>Neoptera</taxon>
        <taxon>Endopterygota</taxon>
        <taxon>Hymenoptera</taxon>
        <taxon>Apocrita</taxon>
        <taxon>Aculeata</taxon>
        <taxon>Apoidea</taxon>
        <taxon>Anthophila</taxon>
        <taxon>Apidae</taxon>
        <taxon>Heterotrigona</taxon>
    </lineage>
</organism>
<dbReference type="Proteomes" id="UP000752696">
    <property type="component" value="Unassembled WGS sequence"/>
</dbReference>
<dbReference type="AlphaFoldDB" id="A0A6V7HDD6"/>
<evidence type="ECO:0000256" key="10">
    <source>
        <dbReference type="ARBA" id="ARBA00049929"/>
    </source>
</evidence>
<evidence type="ECO:0000256" key="7">
    <source>
        <dbReference type="ARBA" id="ARBA00022917"/>
    </source>
</evidence>
<sequence>ISENNYPKRIFSGIQPTGNLHLGNYLGAVQKWIQLQDNGEDVIWCIVDMHSITLPHDPKELSDNILKMTATLLACGIDPKKSILFQQSTVDTHAQLCWILGCLTAFTRLARLPQFKEKSEALKSIPLSLYIYPVLQAADILLYKATDVPVGQDQVQHIQLAQELAIKFNKKFGNTFPVPHSLINENASQRIKSLRDPSKKMSKSDQTSKSRLDILDKPEILIEKVKKAVTDFTSKVTYEPEERPGVSNLVTIHSMLTGKSPDQICSEVEGLDTGKYKLVLADVIVEKLTPIREEFSRLIKEPAYLQEVLRNGTERATEIASDSWCEVRNKIGFENDIFHMAISIDITCMFQAFKSWIAIVPTPPEPPNTKTLLFLLEVTVFLQDNAPVIHNADHAVSPAYNILAAS</sequence>
<dbReference type="GO" id="GO:0070183">
    <property type="term" value="P:mitochondrial tryptophanyl-tRNA aminoacylation"/>
    <property type="evidence" value="ECO:0007669"/>
    <property type="project" value="TreeGrafter"/>
</dbReference>
<dbReference type="FunFam" id="1.10.240.10:FF:000002">
    <property type="entry name" value="Tryptophan--tRNA ligase"/>
    <property type="match status" value="1"/>
</dbReference>
<dbReference type="EC" id="6.1.1.2" evidence="3"/>
<dbReference type="Gene3D" id="1.10.240.10">
    <property type="entry name" value="Tyrosyl-Transfer RNA Synthetase"/>
    <property type="match status" value="1"/>
</dbReference>
<accession>A0A6V7HDD6</accession>
<evidence type="ECO:0000256" key="3">
    <source>
        <dbReference type="ARBA" id="ARBA00013161"/>
    </source>
</evidence>
<dbReference type="GO" id="GO:0004830">
    <property type="term" value="F:tryptophan-tRNA ligase activity"/>
    <property type="evidence" value="ECO:0007669"/>
    <property type="project" value="UniProtKB-EC"/>
</dbReference>
<dbReference type="Gene3D" id="3.40.50.620">
    <property type="entry name" value="HUPs"/>
    <property type="match status" value="1"/>
</dbReference>
<evidence type="ECO:0000256" key="9">
    <source>
        <dbReference type="ARBA" id="ARBA00030268"/>
    </source>
</evidence>
<comment type="subcellular location">
    <subcellularLocation>
        <location evidence="1">Mitochondrion matrix</location>
    </subcellularLocation>
</comment>
<evidence type="ECO:0000256" key="4">
    <source>
        <dbReference type="ARBA" id="ARBA00022598"/>
    </source>
</evidence>
<name>A0A6V7HDD6_9HYME</name>
<dbReference type="OrthoDB" id="15808at2759"/>
<dbReference type="InterPro" id="IPR050203">
    <property type="entry name" value="Trp-tRNA_synthetase"/>
</dbReference>
<dbReference type="PRINTS" id="PR01039">
    <property type="entry name" value="TRNASYNTHTRP"/>
</dbReference>
<dbReference type="GO" id="GO:0005759">
    <property type="term" value="C:mitochondrial matrix"/>
    <property type="evidence" value="ECO:0007669"/>
    <property type="project" value="UniProtKB-SubCell"/>
</dbReference>
<comment type="caution">
    <text evidence="15">The sequence shown here is derived from an EMBL/GenBank/DDBJ whole genome shotgun (WGS) entry which is preliminary data.</text>
</comment>
<dbReference type="HAMAP" id="MF_00140_B">
    <property type="entry name" value="Trp_tRNA_synth_B"/>
    <property type="match status" value="1"/>
</dbReference>
<dbReference type="EMBL" id="CAJDYZ010009949">
    <property type="protein sequence ID" value="CAD1477304.1"/>
    <property type="molecule type" value="Genomic_DNA"/>
</dbReference>
<dbReference type="PANTHER" id="PTHR43766">
    <property type="entry name" value="TRYPTOPHAN--TRNA LIGASE, MITOCHONDRIAL"/>
    <property type="match status" value="1"/>
</dbReference>
<comment type="similarity">
    <text evidence="2 14">Belongs to the class-I aminoacyl-tRNA synthetase family.</text>
</comment>
<keyword evidence="16" id="KW-1185">Reference proteome</keyword>
<keyword evidence="6 14" id="KW-0067">ATP-binding</keyword>
<feature type="non-terminal residue" evidence="15">
    <location>
        <position position="406"/>
    </location>
</feature>
<dbReference type="PROSITE" id="PS00178">
    <property type="entry name" value="AA_TRNA_LIGASE_I"/>
    <property type="match status" value="1"/>
</dbReference>
<keyword evidence="7 14" id="KW-0648">Protein biosynthesis</keyword>
<dbReference type="InterPro" id="IPR024109">
    <property type="entry name" value="Trp-tRNA-ligase_bac-type"/>
</dbReference>
<dbReference type="SUPFAM" id="SSF52374">
    <property type="entry name" value="Nucleotidylyl transferase"/>
    <property type="match status" value="1"/>
</dbReference>
<dbReference type="PANTHER" id="PTHR43766:SF1">
    <property type="entry name" value="TRYPTOPHAN--TRNA LIGASE, MITOCHONDRIAL"/>
    <property type="match status" value="1"/>
</dbReference>
<evidence type="ECO:0000256" key="12">
    <source>
        <dbReference type="ARBA" id="ARBA00069760"/>
    </source>
</evidence>
<gene>
    <name evidence="15" type="ORF">MHI_LOCUS720858</name>
</gene>